<name>A0A328BRT4_9CAUL</name>
<dbReference type="OrthoDB" id="9798071at2"/>
<proteinExistence type="predicted"/>
<dbReference type="Pfam" id="PF07750">
    <property type="entry name" value="GcrA"/>
    <property type="match status" value="1"/>
</dbReference>
<feature type="compositionally biased region" description="Pro residues" evidence="1">
    <location>
        <begin position="64"/>
        <end position="73"/>
    </location>
</feature>
<feature type="compositionally biased region" description="Low complexity" evidence="1">
    <location>
        <begin position="77"/>
        <end position="95"/>
    </location>
</feature>
<comment type="caution">
    <text evidence="2">The sequence shown here is derived from an EMBL/GenBank/DDBJ whole genome shotgun (WGS) entry which is preliminary data.</text>
</comment>
<reference evidence="2 3" key="1">
    <citation type="submission" date="2018-05" db="EMBL/GenBank/DDBJ databases">
        <authorList>
            <person name="Lanie J.A."/>
            <person name="Ng W.-L."/>
            <person name="Kazmierczak K.M."/>
            <person name="Andrzejewski T.M."/>
            <person name="Davidsen T.M."/>
            <person name="Wayne K.J."/>
            <person name="Tettelin H."/>
            <person name="Glass J.I."/>
            <person name="Rusch D."/>
            <person name="Podicherti R."/>
            <person name="Tsui H.-C.T."/>
            <person name="Winkler M.E."/>
        </authorList>
    </citation>
    <scope>NUCLEOTIDE SEQUENCE [LARGE SCALE GENOMIC DNA]</scope>
    <source>
        <strain evidence="2 3">BUT-10</strain>
    </source>
</reference>
<dbReference type="EMBL" id="QFYS01000001">
    <property type="protein sequence ID" value="RAK68716.1"/>
    <property type="molecule type" value="Genomic_DNA"/>
</dbReference>
<organism evidence="2 3">
    <name type="scientific">Phenylobacterium kunshanense</name>
    <dbReference type="NCBI Taxonomy" id="1445034"/>
    <lineage>
        <taxon>Bacteria</taxon>
        <taxon>Pseudomonadati</taxon>
        <taxon>Pseudomonadota</taxon>
        <taxon>Alphaproteobacteria</taxon>
        <taxon>Caulobacterales</taxon>
        <taxon>Caulobacteraceae</taxon>
        <taxon>Phenylobacterium</taxon>
    </lineage>
</organism>
<dbReference type="Proteomes" id="UP000249524">
    <property type="component" value="Unassembled WGS sequence"/>
</dbReference>
<keyword evidence="3" id="KW-1185">Reference proteome</keyword>
<evidence type="ECO:0000313" key="3">
    <source>
        <dbReference type="Proteomes" id="UP000249524"/>
    </source>
</evidence>
<dbReference type="AlphaFoldDB" id="A0A328BRT4"/>
<evidence type="ECO:0000256" key="1">
    <source>
        <dbReference type="SAM" id="MobiDB-lite"/>
    </source>
</evidence>
<gene>
    <name evidence="2" type="ORF">DJ019_01495</name>
</gene>
<dbReference type="InterPro" id="IPR011681">
    <property type="entry name" value="GcrA"/>
</dbReference>
<accession>A0A328BRT4</accession>
<protein>
    <submittedName>
        <fullName evidence="2">GcrA cell cycle regulator</fullName>
    </submittedName>
</protein>
<dbReference type="RefSeq" id="WP_111274208.1">
    <property type="nucleotide sequence ID" value="NZ_QFYS01000001.1"/>
</dbReference>
<feature type="region of interest" description="Disordered" evidence="1">
    <location>
        <begin position="53"/>
        <end position="97"/>
    </location>
</feature>
<evidence type="ECO:0000313" key="2">
    <source>
        <dbReference type="EMBL" id="RAK68716.1"/>
    </source>
</evidence>
<dbReference type="Gene3D" id="1.10.10.60">
    <property type="entry name" value="Homeodomain-like"/>
    <property type="match status" value="1"/>
</dbReference>
<sequence length="166" mass="17800">MTPSSCAAGSSGGWTDDAVETLVRLWRQGDLSAAMIGRRLGVTRNAVLGKIHRLGLSQPRRPRPPAIAPPPRPAKPRPVASARRASASAPVRMSPQPTAEIAQGLVARLEDLPTQACHWPLGDPQAADFAFCGRRAETRPYCPAHAGMAYRGRGVDVAELARLLRR</sequence>